<proteinExistence type="predicted"/>
<dbReference type="AlphaFoldDB" id="I7CGM1"/>
<dbReference type="KEGG" id="mhl:MHLP_04155"/>
<organism evidence="1 2">
    <name type="scientific">Mycoplasma haematolamae (strain Purdue)</name>
    <dbReference type="NCBI Taxonomy" id="1212765"/>
    <lineage>
        <taxon>Bacteria</taxon>
        <taxon>Bacillati</taxon>
        <taxon>Mycoplasmatota</taxon>
        <taxon>Mollicutes</taxon>
        <taxon>Mycoplasmataceae</taxon>
        <taxon>Mycoplasma</taxon>
    </lineage>
</organism>
<dbReference type="PATRIC" id="fig|1212765.3.peg.942"/>
<name>I7CGM1_MYCHA</name>
<dbReference type="STRING" id="1212765.MHLP_04155"/>
<reference evidence="2" key="2">
    <citation type="submission" date="2012-07" db="EMBL/GenBank/DDBJ databases">
        <title>Complete genome sequence of 'Candidatus Mycoplasma haemolamae'.</title>
        <authorList>
            <person name="Guimaraes A.M.S."/>
            <person name="Toth B."/>
            <person name="Santos A.P."/>
            <person name="Nascimento N.C."/>
            <person name="Sojka J.E."/>
            <person name="Messick J.B."/>
        </authorList>
    </citation>
    <scope>NUCLEOTIDE SEQUENCE [LARGE SCALE GENOMIC DNA]</scope>
    <source>
        <strain evidence="2">Purdue</strain>
    </source>
</reference>
<evidence type="ECO:0000313" key="1">
    <source>
        <dbReference type="EMBL" id="AFO52411.1"/>
    </source>
</evidence>
<sequence length="170" mass="18731">MALQHVAVCVLSCLTIGSIGGVAYNSLQRQTNTAFEPEGTKPQDSFPSVKVPELPPNIKSLSAVAPEKDPVKVVKSTYKFVSGRIQAELTCTNNLHPGSNYDDGKHVIVCQEDGHRHSFGWVKIQRNRASECEWKEGTKSYVCTSQNSKLVPVTLKNLKHLKTRNAIQIS</sequence>
<dbReference type="Proteomes" id="UP000006502">
    <property type="component" value="Chromosome"/>
</dbReference>
<accession>I7CGM1</accession>
<evidence type="ECO:0000313" key="2">
    <source>
        <dbReference type="Proteomes" id="UP000006502"/>
    </source>
</evidence>
<gene>
    <name evidence="1" type="ordered locus">MHLP_04155</name>
</gene>
<protein>
    <submittedName>
        <fullName evidence="1">Uncharacterized protein</fullName>
    </submittedName>
</protein>
<keyword evidence="2" id="KW-1185">Reference proteome</keyword>
<reference evidence="1 2" key="1">
    <citation type="journal article" date="2012" name="J. Bacteriol.">
        <title>Genome Sequence of "Candidatus Mycoplasma haemolamae" Strain Purdue, a Red Blood Cell Pathogen of Alpacas (Vicugna pacos) and Llamas (Lama glama).</title>
        <authorList>
            <person name="Guimaraes A.M."/>
            <person name="Toth B."/>
            <person name="Santos A.P."/>
            <person name="do Nascimento N.C."/>
            <person name="Kritchevsky J.E."/>
            <person name="Messick J.B."/>
        </authorList>
    </citation>
    <scope>NUCLEOTIDE SEQUENCE [LARGE SCALE GENOMIC DNA]</scope>
    <source>
        <strain evidence="1 2">Purdue</strain>
    </source>
</reference>
<dbReference type="HOGENOM" id="CLU_132611_0_0_14"/>
<dbReference type="EMBL" id="CP003731">
    <property type="protein sequence ID" value="AFO52411.1"/>
    <property type="molecule type" value="Genomic_DNA"/>
</dbReference>